<evidence type="ECO:0000256" key="13">
    <source>
        <dbReference type="ARBA" id="ARBA00047334"/>
    </source>
</evidence>
<comment type="catalytic activity">
    <reaction evidence="15">
        <text>2-[(2R,5Z)-2-carboxy-4-methylthiazol-5(2H)-ylidene]ethyl phosphate + 4-amino-2-methyl-5-(diphosphooxymethyl)pyrimidine + 2 H(+) = thiamine phosphate + CO2 + diphosphate</text>
        <dbReference type="Rhea" id="RHEA:47844"/>
        <dbReference type="ChEBI" id="CHEBI:15378"/>
        <dbReference type="ChEBI" id="CHEBI:16526"/>
        <dbReference type="ChEBI" id="CHEBI:33019"/>
        <dbReference type="ChEBI" id="CHEBI:37575"/>
        <dbReference type="ChEBI" id="CHEBI:57841"/>
        <dbReference type="ChEBI" id="CHEBI:62899"/>
        <dbReference type="EC" id="2.5.1.3"/>
    </reaction>
</comment>
<evidence type="ECO:0000256" key="15">
    <source>
        <dbReference type="ARBA" id="ARBA00047883"/>
    </source>
</evidence>
<dbReference type="CDD" id="cd01170">
    <property type="entry name" value="THZ_kinase"/>
    <property type="match status" value="1"/>
</dbReference>
<dbReference type="GO" id="GO:0004417">
    <property type="term" value="F:hydroxyethylthiazole kinase activity"/>
    <property type="evidence" value="ECO:0007669"/>
    <property type="project" value="UniProtKB-EC"/>
</dbReference>
<evidence type="ECO:0000256" key="2">
    <source>
        <dbReference type="ARBA" id="ARBA00001946"/>
    </source>
</evidence>
<keyword evidence="10" id="KW-0067">ATP-binding</keyword>
<dbReference type="GO" id="GO:0000287">
    <property type="term" value="F:magnesium ion binding"/>
    <property type="evidence" value="ECO:0007669"/>
    <property type="project" value="InterPro"/>
</dbReference>
<organism evidence="19 20">
    <name type="scientific">Cylindrobasidium torrendii FP15055 ss-10</name>
    <dbReference type="NCBI Taxonomy" id="1314674"/>
    <lineage>
        <taxon>Eukaryota</taxon>
        <taxon>Fungi</taxon>
        <taxon>Dikarya</taxon>
        <taxon>Basidiomycota</taxon>
        <taxon>Agaricomycotina</taxon>
        <taxon>Agaricomycetes</taxon>
        <taxon>Agaricomycetidae</taxon>
        <taxon>Agaricales</taxon>
        <taxon>Marasmiineae</taxon>
        <taxon>Physalacriaceae</taxon>
        <taxon>Cylindrobasidium</taxon>
    </lineage>
</organism>
<dbReference type="SUPFAM" id="SSF53613">
    <property type="entry name" value="Ribokinase-like"/>
    <property type="match status" value="1"/>
</dbReference>
<keyword evidence="11" id="KW-0460">Magnesium</keyword>
<evidence type="ECO:0000256" key="10">
    <source>
        <dbReference type="ARBA" id="ARBA00022840"/>
    </source>
</evidence>
<evidence type="ECO:0000256" key="8">
    <source>
        <dbReference type="ARBA" id="ARBA00022741"/>
    </source>
</evidence>
<comment type="pathway">
    <text evidence="5">Cofactor biosynthesis; thiamine diphosphate biosynthesis; thiamine phosphate from 4-amino-2-methyl-5-diphosphomethylpyrimidine and 4-methyl-5-(2-phosphoethyl)-thiazole: step 1/1.</text>
</comment>
<evidence type="ECO:0000256" key="16">
    <source>
        <dbReference type="ARBA" id="ARBA00061146"/>
    </source>
</evidence>
<dbReference type="GO" id="GO:0004789">
    <property type="term" value="F:thiamine-phosphate diphosphorylase activity"/>
    <property type="evidence" value="ECO:0007669"/>
    <property type="project" value="UniProtKB-EC"/>
</dbReference>
<name>A0A0D7B5F3_9AGAR</name>
<dbReference type="InterPro" id="IPR000417">
    <property type="entry name" value="Hyethyz_kinase"/>
</dbReference>
<evidence type="ECO:0000256" key="11">
    <source>
        <dbReference type="ARBA" id="ARBA00022842"/>
    </source>
</evidence>
<protein>
    <submittedName>
        <fullName evidence="19">Thiamine biosynthetic bifunctional enzyme Thi4</fullName>
    </submittedName>
</protein>
<keyword evidence="20" id="KW-1185">Reference proteome</keyword>
<reference evidence="19 20" key="1">
    <citation type="journal article" date="2015" name="Fungal Genet. Biol.">
        <title>Evolution of novel wood decay mechanisms in Agaricales revealed by the genome sequences of Fistulina hepatica and Cylindrobasidium torrendii.</title>
        <authorList>
            <person name="Floudas D."/>
            <person name="Held B.W."/>
            <person name="Riley R."/>
            <person name="Nagy L.G."/>
            <person name="Koehler G."/>
            <person name="Ransdell A.S."/>
            <person name="Younus H."/>
            <person name="Chow J."/>
            <person name="Chiniquy J."/>
            <person name="Lipzen A."/>
            <person name="Tritt A."/>
            <person name="Sun H."/>
            <person name="Haridas S."/>
            <person name="LaButti K."/>
            <person name="Ohm R.A."/>
            <person name="Kues U."/>
            <person name="Blanchette R.A."/>
            <person name="Grigoriev I.V."/>
            <person name="Minto R.E."/>
            <person name="Hibbett D.S."/>
        </authorList>
    </citation>
    <scope>NUCLEOTIDE SEQUENCE [LARGE SCALE GENOMIC DNA]</scope>
    <source>
        <strain evidence="19 20">FP15055 ss-10</strain>
    </source>
</reference>
<dbReference type="NCBIfam" id="TIGR00694">
    <property type="entry name" value="thiM"/>
    <property type="match status" value="1"/>
</dbReference>
<dbReference type="SUPFAM" id="SSF51391">
    <property type="entry name" value="Thiamin phosphate synthase"/>
    <property type="match status" value="1"/>
</dbReference>
<dbReference type="NCBIfam" id="TIGR00693">
    <property type="entry name" value="thiE"/>
    <property type="match status" value="1"/>
</dbReference>
<evidence type="ECO:0000256" key="17">
    <source>
        <dbReference type="ARBA" id="ARBA00061283"/>
    </source>
</evidence>
<dbReference type="Gene3D" id="3.40.1190.20">
    <property type="match status" value="1"/>
</dbReference>
<keyword evidence="6" id="KW-0808">Transferase</keyword>
<dbReference type="HAMAP" id="MF_00097">
    <property type="entry name" value="TMP_synthase"/>
    <property type="match status" value="1"/>
</dbReference>
<evidence type="ECO:0000256" key="3">
    <source>
        <dbReference type="ARBA" id="ARBA00003814"/>
    </source>
</evidence>
<dbReference type="InterPro" id="IPR029056">
    <property type="entry name" value="Ribokinase-like"/>
</dbReference>
<gene>
    <name evidence="19" type="ORF">CYLTODRAFT_424029</name>
</gene>
<dbReference type="Proteomes" id="UP000054007">
    <property type="component" value="Unassembled WGS sequence"/>
</dbReference>
<evidence type="ECO:0000256" key="12">
    <source>
        <dbReference type="ARBA" id="ARBA00022977"/>
    </source>
</evidence>
<evidence type="ECO:0000313" key="19">
    <source>
        <dbReference type="EMBL" id="KIY65783.1"/>
    </source>
</evidence>
<dbReference type="GO" id="GO:0005524">
    <property type="term" value="F:ATP binding"/>
    <property type="evidence" value="ECO:0007669"/>
    <property type="project" value="UniProtKB-KW"/>
</dbReference>
<sequence length="524" mass="55168">MAIDYSLYLVTGRTQIPEGMDYLYSLEEALTGGVTVVQIREKETETNEFLEIALASKQLCDKFNVPLLINDRIDIALAVGAHGVHLGQTDMPIEVARKLLPEGSIIGISVNSVLEARDAVKRGADYIGVGAVYGTKTKALTNPLVGVTGVGPILDVLVDTNVKAVAIGGIKESNLLRVLHGSTSVLGRTLDGVAVVSDIMASEDPQTKSKALRQILDSYKLDIRPYAFSDTITAENLLDSAVDLMNALLEQNPLVHQITNNVVATQSANITLALGASPLMATAPAEAADIAKIASACLINIGTLTPETREGMLRSGFECNKLRKPVVLDPVGVGASGFRQQTVHDLIELWQPSVIKGNAGELAAMVGSCEVLSKGVDSVGSGFRDPVTFVRNMARRQRCVIVLTGETDYISDGEVVVALANGDPLLGMITGSGCITGSCIAAYCGAATNGSKALVSPTTLVGAVTGVLALTVAAEVAARRKDVQGRGTFLPALIDKLSLLREETVRNAAKIKVYGPKASFDDEE</sequence>
<dbReference type="InterPro" id="IPR022998">
    <property type="entry name" value="ThiamineP_synth_TenI"/>
</dbReference>
<keyword evidence="7" id="KW-0479">Metal-binding</keyword>
<comment type="pathway">
    <text evidence="4">Cofactor biosynthesis; thiamine diphosphate biosynthesis; 4-methyl-5-(2-phosphoethyl)-thiazole from 5-(2-hydroxyethyl)-4-methylthiazole: step 1/1.</text>
</comment>
<comment type="catalytic activity">
    <reaction evidence="13">
        <text>4-methyl-5-(2-phosphooxyethyl)-thiazole + 4-amino-2-methyl-5-(diphosphooxymethyl)pyrimidine + H(+) = thiamine phosphate + diphosphate</text>
        <dbReference type="Rhea" id="RHEA:22328"/>
        <dbReference type="ChEBI" id="CHEBI:15378"/>
        <dbReference type="ChEBI" id="CHEBI:33019"/>
        <dbReference type="ChEBI" id="CHEBI:37575"/>
        <dbReference type="ChEBI" id="CHEBI:57841"/>
        <dbReference type="ChEBI" id="CHEBI:58296"/>
        <dbReference type="EC" id="2.5.1.3"/>
    </reaction>
</comment>
<evidence type="ECO:0000256" key="1">
    <source>
        <dbReference type="ARBA" id="ARBA00001771"/>
    </source>
</evidence>
<dbReference type="Pfam" id="PF02110">
    <property type="entry name" value="HK"/>
    <property type="match status" value="1"/>
</dbReference>
<evidence type="ECO:0000256" key="9">
    <source>
        <dbReference type="ARBA" id="ARBA00022777"/>
    </source>
</evidence>
<comment type="catalytic activity">
    <reaction evidence="14">
        <text>2-(2-carboxy-4-methylthiazol-5-yl)ethyl phosphate + 4-amino-2-methyl-5-(diphosphooxymethyl)pyrimidine + 2 H(+) = thiamine phosphate + CO2 + diphosphate</text>
        <dbReference type="Rhea" id="RHEA:47848"/>
        <dbReference type="ChEBI" id="CHEBI:15378"/>
        <dbReference type="ChEBI" id="CHEBI:16526"/>
        <dbReference type="ChEBI" id="CHEBI:33019"/>
        <dbReference type="ChEBI" id="CHEBI:37575"/>
        <dbReference type="ChEBI" id="CHEBI:57841"/>
        <dbReference type="ChEBI" id="CHEBI:62890"/>
        <dbReference type="EC" id="2.5.1.3"/>
    </reaction>
</comment>
<keyword evidence="9" id="KW-0418">Kinase</keyword>
<comment type="cofactor">
    <cofactor evidence="2">
        <name>Mg(2+)</name>
        <dbReference type="ChEBI" id="CHEBI:18420"/>
    </cofactor>
</comment>
<comment type="catalytic activity">
    <reaction evidence="1">
        <text>5-(2-hydroxyethyl)-4-methylthiazole + ATP = 4-methyl-5-(2-phosphooxyethyl)-thiazole + ADP + H(+)</text>
        <dbReference type="Rhea" id="RHEA:24212"/>
        <dbReference type="ChEBI" id="CHEBI:15378"/>
        <dbReference type="ChEBI" id="CHEBI:17957"/>
        <dbReference type="ChEBI" id="CHEBI:30616"/>
        <dbReference type="ChEBI" id="CHEBI:58296"/>
        <dbReference type="ChEBI" id="CHEBI:456216"/>
        <dbReference type="EC" id="2.7.1.50"/>
    </reaction>
</comment>
<dbReference type="HAMAP" id="MF_00228">
    <property type="entry name" value="Thz_kinase"/>
    <property type="match status" value="1"/>
</dbReference>
<dbReference type="PANTHER" id="PTHR20857">
    <property type="entry name" value="THIAMINE-PHOSPHATE PYROPHOSPHORYLASE"/>
    <property type="match status" value="1"/>
</dbReference>
<evidence type="ECO:0000259" key="18">
    <source>
        <dbReference type="Pfam" id="PF02581"/>
    </source>
</evidence>
<evidence type="ECO:0000256" key="14">
    <source>
        <dbReference type="ARBA" id="ARBA00047851"/>
    </source>
</evidence>
<dbReference type="Gene3D" id="3.20.20.70">
    <property type="entry name" value="Aldolase class I"/>
    <property type="match status" value="1"/>
</dbReference>
<evidence type="ECO:0000256" key="4">
    <source>
        <dbReference type="ARBA" id="ARBA00004868"/>
    </source>
</evidence>
<evidence type="ECO:0000256" key="5">
    <source>
        <dbReference type="ARBA" id="ARBA00005165"/>
    </source>
</evidence>
<comment type="similarity">
    <text evidence="17">In the N-terminal section; belongs to the thiamine-phosphate synthase family.</text>
</comment>
<dbReference type="CDD" id="cd00564">
    <property type="entry name" value="TMP_TenI"/>
    <property type="match status" value="1"/>
</dbReference>
<dbReference type="AlphaFoldDB" id="A0A0D7B5F3"/>
<evidence type="ECO:0000256" key="6">
    <source>
        <dbReference type="ARBA" id="ARBA00022679"/>
    </source>
</evidence>
<dbReference type="InterPro" id="IPR034291">
    <property type="entry name" value="TMP_synthase"/>
</dbReference>
<evidence type="ECO:0000256" key="7">
    <source>
        <dbReference type="ARBA" id="ARBA00022723"/>
    </source>
</evidence>
<accession>A0A0D7B5F3</accession>
<keyword evidence="12" id="KW-0784">Thiamine biosynthesis</keyword>
<dbReference type="OrthoDB" id="4994at2759"/>
<dbReference type="InterPro" id="IPR013785">
    <property type="entry name" value="Aldolase_TIM"/>
</dbReference>
<dbReference type="GO" id="GO:0005737">
    <property type="term" value="C:cytoplasm"/>
    <property type="evidence" value="ECO:0007669"/>
    <property type="project" value="TreeGrafter"/>
</dbReference>
<dbReference type="NCBIfam" id="NF006830">
    <property type="entry name" value="PRK09355.1"/>
    <property type="match status" value="1"/>
</dbReference>
<dbReference type="FunFam" id="3.20.20.70:FF:000104">
    <property type="entry name" value="Thiamine biosynthetic bifunctional enzyme"/>
    <property type="match status" value="1"/>
</dbReference>
<dbReference type="EMBL" id="KN880577">
    <property type="protein sequence ID" value="KIY65783.1"/>
    <property type="molecule type" value="Genomic_DNA"/>
</dbReference>
<evidence type="ECO:0000313" key="20">
    <source>
        <dbReference type="Proteomes" id="UP000054007"/>
    </source>
</evidence>
<dbReference type="PRINTS" id="PR01099">
    <property type="entry name" value="HYETHTZKNASE"/>
</dbReference>
<dbReference type="UniPathway" id="UPA00060">
    <property type="reaction ID" value="UER00139"/>
</dbReference>
<feature type="domain" description="Thiamine phosphate synthase/TenI" evidence="18">
    <location>
        <begin position="7"/>
        <end position="199"/>
    </location>
</feature>
<dbReference type="InterPro" id="IPR036206">
    <property type="entry name" value="ThiamineP_synth_sf"/>
</dbReference>
<dbReference type="GO" id="GO:0009229">
    <property type="term" value="P:thiamine diphosphate biosynthetic process"/>
    <property type="evidence" value="ECO:0007669"/>
    <property type="project" value="UniProtKB-UniPathway"/>
</dbReference>
<comment type="similarity">
    <text evidence="16">In the C-terminal section; belongs to the Thz kinase family.</text>
</comment>
<comment type="function">
    <text evidence="3">Condenses 4-methyl-5-(beta-hydroxyethyl)thiazole monophosphate (THZ-P) and 2-methyl-4-amino-5-hydroxymethyl pyrimidine pyrophosphate (HMP-PP) to form thiamine monophosphate (TMP).</text>
</comment>
<dbReference type="STRING" id="1314674.A0A0D7B5F3"/>
<keyword evidence="8" id="KW-0547">Nucleotide-binding</keyword>
<dbReference type="GO" id="GO:0009228">
    <property type="term" value="P:thiamine biosynthetic process"/>
    <property type="evidence" value="ECO:0007669"/>
    <property type="project" value="UniProtKB-KW"/>
</dbReference>
<dbReference type="PANTHER" id="PTHR20857:SF23">
    <property type="entry name" value="THIAMINE BIOSYNTHETIC BIFUNCTIONAL ENZYME"/>
    <property type="match status" value="1"/>
</dbReference>
<proteinExistence type="inferred from homology"/>
<dbReference type="Pfam" id="PF02581">
    <property type="entry name" value="TMP-TENI"/>
    <property type="match status" value="1"/>
</dbReference>